<keyword evidence="1" id="KW-0472">Membrane</keyword>
<dbReference type="AlphaFoldDB" id="A0A1H9F0F5"/>
<dbReference type="Proteomes" id="UP000198504">
    <property type="component" value="Unassembled WGS sequence"/>
</dbReference>
<feature type="transmembrane region" description="Helical" evidence="1">
    <location>
        <begin position="65"/>
        <end position="90"/>
    </location>
</feature>
<dbReference type="OrthoDB" id="4878398at2"/>
<evidence type="ECO:0000256" key="1">
    <source>
        <dbReference type="SAM" id="Phobius"/>
    </source>
</evidence>
<sequence length="212" mass="21783">MRQSATRLNRAWLTVLGVLLVLLGAAGLLVSTGQAAPLASAAGIGWTPPDTGQRLFGAATAAALALTWVVVLVALVAVVVALLGLAWLLAQVPRKREAKPFRLHDDAETGLTRVDAGVVADAVEAQLKSLPGVSGASAVLRGSVAQPDLTVRLTVDDRSDIPAVLGRVHREVAGDLAGALDTRLQRLGVQVEVSSAKTGKGQITVTPVAPVH</sequence>
<name>A0A1H9F0F5_9ACTN</name>
<evidence type="ECO:0000313" key="2">
    <source>
        <dbReference type="EMBL" id="SEQ31349.1"/>
    </source>
</evidence>
<protein>
    <recommendedName>
        <fullName evidence="4">Alkaline shock response membrane anchor protein AmaP</fullName>
    </recommendedName>
</protein>
<keyword evidence="1" id="KW-0812">Transmembrane</keyword>
<reference evidence="3" key="1">
    <citation type="submission" date="2016-10" db="EMBL/GenBank/DDBJ databases">
        <authorList>
            <person name="Varghese N."/>
            <person name="Submissions S."/>
        </authorList>
    </citation>
    <scope>NUCLEOTIDE SEQUENCE [LARGE SCALE GENOMIC DNA]</scope>
    <source>
        <strain evidence="3">CGMCC 4.6856</strain>
    </source>
</reference>
<evidence type="ECO:0000313" key="3">
    <source>
        <dbReference type="Proteomes" id="UP000198504"/>
    </source>
</evidence>
<organism evidence="2 3">
    <name type="scientific">Microlunatus flavus</name>
    <dbReference type="NCBI Taxonomy" id="1036181"/>
    <lineage>
        <taxon>Bacteria</taxon>
        <taxon>Bacillati</taxon>
        <taxon>Actinomycetota</taxon>
        <taxon>Actinomycetes</taxon>
        <taxon>Propionibacteriales</taxon>
        <taxon>Propionibacteriaceae</taxon>
        <taxon>Microlunatus</taxon>
    </lineage>
</organism>
<accession>A0A1H9F0F5</accession>
<dbReference type="RefSeq" id="WP_091178746.1">
    <property type="nucleotide sequence ID" value="NZ_FOFA01000003.1"/>
</dbReference>
<keyword evidence="3" id="KW-1185">Reference proteome</keyword>
<dbReference type="EMBL" id="FOFA01000003">
    <property type="protein sequence ID" value="SEQ31349.1"/>
    <property type="molecule type" value="Genomic_DNA"/>
</dbReference>
<gene>
    <name evidence="2" type="ORF">SAMN05421756_103108</name>
</gene>
<evidence type="ECO:0008006" key="4">
    <source>
        <dbReference type="Google" id="ProtNLM"/>
    </source>
</evidence>
<dbReference type="STRING" id="1036181.SAMN05421756_103108"/>
<proteinExistence type="predicted"/>
<keyword evidence="1" id="KW-1133">Transmembrane helix</keyword>